<dbReference type="EC" id="2.3.1.4" evidence="8"/>
<dbReference type="UniPathway" id="UPA00113">
    <property type="reaction ID" value="UER00529"/>
</dbReference>
<dbReference type="Pfam" id="PF00583">
    <property type="entry name" value="Acetyltransf_1"/>
    <property type="match status" value="1"/>
</dbReference>
<accession>A0A6A6JYX0</accession>
<dbReference type="GO" id="GO:0004343">
    <property type="term" value="F:glucosamine 6-phosphate N-acetyltransferase activity"/>
    <property type="evidence" value="ECO:0007669"/>
    <property type="project" value="UniProtKB-UniRule"/>
</dbReference>
<dbReference type="CDD" id="cd04301">
    <property type="entry name" value="NAT_SF"/>
    <property type="match status" value="1"/>
</dbReference>
<evidence type="ECO:0000256" key="4">
    <source>
        <dbReference type="ARBA" id="ARBA00022679"/>
    </source>
</evidence>
<dbReference type="Proteomes" id="UP000800097">
    <property type="component" value="Unassembled WGS sequence"/>
</dbReference>
<dbReference type="FunFam" id="3.40.630.30:FF:000048">
    <property type="entry name" value="Glucosamine 6-phosphate N-acetyltransferase"/>
    <property type="match status" value="1"/>
</dbReference>
<keyword evidence="6" id="KW-0472">Membrane</keyword>
<comment type="similarity">
    <text evidence="8">Belongs to the acetyltransferase family. GNA1 subfamily.</text>
</comment>
<dbReference type="PANTHER" id="PTHR13355:SF11">
    <property type="entry name" value="GLUCOSAMINE 6-PHOSPHATE N-ACETYLTRANSFERASE"/>
    <property type="match status" value="1"/>
</dbReference>
<evidence type="ECO:0000256" key="5">
    <source>
        <dbReference type="ARBA" id="ARBA00022824"/>
    </source>
</evidence>
<dbReference type="EMBL" id="ML986484">
    <property type="protein sequence ID" value="KAF2281607.1"/>
    <property type="molecule type" value="Genomic_DNA"/>
</dbReference>
<evidence type="ECO:0000256" key="1">
    <source>
        <dbReference type="ARBA" id="ARBA00004184"/>
    </source>
</evidence>
<dbReference type="GeneID" id="54550658"/>
<dbReference type="RefSeq" id="XP_033659144.1">
    <property type="nucleotide sequence ID" value="XM_033797483.1"/>
</dbReference>
<dbReference type="SUPFAM" id="SSF55729">
    <property type="entry name" value="Acyl-CoA N-acyltransferases (Nat)"/>
    <property type="match status" value="1"/>
</dbReference>
<dbReference type="InterPro" id="IPR016181">
    <property type="entry name" value="Acyl_CoA_acyltransferase"/>
</dbReference>
<dbReference type="Gene3D" id="3.40.630.30">
    <property type="match status" value="1"/>
</dbReference>
<dbReference type="InterPro" id="IPR039143">
    <property type="entry name" value="GNPNAT1-like"/>
</dbReference>
<evidence type="ECO:0000313" key="11">
    <source>
        <dbReference type="Proteomes" id="UP000800097"/>
    </source>
</evidence>
<evidence type="ECO:0000256" key="6">
    <source>
        <dbReference type="ARBA" id="ARBA00023136"/>
    </source>
</evidence>
<dbReference type="GO" id="GO:0005789">
    <property type="term" value="C:endoplasmic reticulum membrane"/>
    <property type="evidence" value="ECO:0007669"/>
    <property type="project" value="UniProtKB-SubCell"/>
</dbReference>
<evidence type="ECO:0000256" key="2">
    <source>
        <dbReference type="ARBA" id="ARBA00004586"/>
    </source>
</evidence>
<evidence type="ECO:0000259" key="9">
    <source>
        <dbReference type="PROSITE" id="PS51186"/>
    </source>
</evidence>
<keyword evidence="5" id="KW-0256">Endoplasmic reticulum</keyword>
<comment type="subcellular location">
    <subcellularLocation>
        <location evidence="1">Endomembrane system</location>
        <topology evidence="1">Peripheral membrane protein</topology>
    </subcellularLocation>
    <subcellularLocation>
        <location evidence="2">Endoplasmic reticulum membrane</location>
    </subcellularLocation>
</comment>
<dbReference type="PROSITE" id="PS51186">
    <property type="entry name" value="GNAT"/>
    <property type="match status" value="1"/>
</dbReference>
<gene>
    <name evidence="10" type="ORF">EI97DRAFT_429611</name>
</gene>
<dbReference type="PANTHER" id="PTHR13355">
    <property type="entry name" value="GLUCOSAMINE 6-PHOSPHATE N-ACETYLTRANSFERASE"/>
    <property type="match status" value="1"/>
</dbReference>
<dbReference type="GO" id="GO:0006048">
    <property type="term" value="P:UDP-N-acetylglucosamine biosynthetic process"/>
    <property type="evidence" value="ECO:0007669"/>
    <property type="project" value="UniProtKB-UniRule"/>
</dbReference>
<comment type="catalytic activity">
    <reaction evidence="8">
        <text>D-glucosamine 6-phosphate + acetyl-CoA = N-acetyl-D-glucosamine 6-phosphate + CoA + H(+)</text>
        <dbReference type="Rhea" id="RHEA:10292"/>
        <dbReference type="ChEBI" id="CHEBI:15378"/>
        <dbReference type="ChEBI" id="CHEBI:57287"/>
        <dbReference type="ChEBI" id="CHEBI:57288"/>
        <dbReference type="ChEBI" id="CHEBI:57513"/>
        <dbReference type="ChEBI" id="CHEBI:58725"/>
        <dbReference type="EC" id="2.3.1.4"/>
    </reaction>
</comment>
<comment type="pathway">
    <text evidence="8">Nucleotide-sugar biosynthesis; UDP-N-acetyl-alpha-D-glucosamine biosynthesis; N-acetyl-alpha-D-glucosamine 1-phosphate from alpha-D-glucosamine 6-phosphate (route I): step 1/2.</text>
</comment>
<evidence type="ECO:0000313" key="10">
    <source>
        <dbReference type="EMBL" id="KAF2281607.1"/>
    </source>
</evidence>
<evidence type="ECO:0000256" key="7">
    <source>
        <dbReference type="ARBA" id="ARBA00023315"/>
    </source>
</evidence>
<protein>
    <recommendedName>
        <fullName evidence="8">Glucosamine 6-phosphate N-acetyltransferase</fullName>
        <ecNumber evidence="8">2.3.1.4</ecNumber>
    </recommendedName>
</protein>
<keyword evidence="11" id="KW-1185">Reference proteome</keyword>
<dbReference type="AlphaFoldDB" id="A0A6A6JYX0"/>
<keyword evidence="4 8" id="KW-0808">Transferase</keyword>
<sequence>MASENSTANDNPYLFDPSLISEEVLSKLPEGYSCRPLQRKDYHEGVLDVLTTLTTVGNISEEGWNERFDWMAKRNDEYFIICITDSAKRIVGTGALFIERKFIHELGKVGHIEDIAVTTDQQGKKLGLRIINALEHIAEKLGCYKTILDCSVANEGFYIKCGFKRAGLQMSLYYKDHKPKGGR</sequence>
<name>A0A6A6JYX0_WESOR</name>
<reference evidence="10" key="1">
    <citation type="journal article" date="2020" name="Stud. Mycol.">
        <title>101 Dothideomycetes genomes: a test case for predicting lifestyles and emergence of pathogens.</title>
        <authorList>
            <person name="Haridas S."/>
            <person name="Albert R."/>
            <person name="Binder M."/>
            <person name="Bloem J."/>
            <person name="Labutti K."/>
            <person name="Salamov A."/>
            <person name="Andreopoulos B."/>
            <person name="Baker S."/>
            <person name="Barry K."/>
            <person name="Bills G."/>
            <person name="Bluhm B."/>
            <person name="Cannon C."/>
            <person name="Castanera R."/>
            <person name="Culley D."/>
            <person name="Daum C."/>
            <person name="Ezra D."/>
            <person name="Gonzalez J."/>
            <person name="Henrissat B."/>
            <person name="Kuo A."/>
            <person name="Liang C."/>
            <person name="Lipzen A."/>
            <person name="Lutzoni F."/>
            <person name="Magnuson J."/>
            <person name="Mondo S."/>
            <person name="Nolan M."/>
            <person name="Ohm R."/>
            <person name="Pangilinan J."/>
            <person name="Park H.-J."/>
            <person name="Ramirez L."/>
            <person name="Alfaro M."/>
            <person name="Sun H."/>
            <person name="Tritt A."/>
            <person name="Yoshinaga Y."/>
            <person name="Zwiers L.-H."/>
            <person name="Turgeon B."/>
            <person name="Goodwin S."/>
            <person name="Spatafora J."/>
            <person name="Crous P."/>
            <person name="Grigoriev I."/>
        </authorList>
    </citation>
    <scope>NUCLEOTIDE SEQUENCE</scope>
    <source>
        <strain evidence="10">CBS 379.55</strain>
    </source>
</reference>
<keyword evidence="7 8" id="KW-0012">Acyltransferase</keyword>
<feature type="domain" description="N-acetyltransferase" evidence="9">
    <location>
        <begin position="32"/>
        <end position="183"/>
    </location>
</feature>
<organism evidence="10 11">
    <name type="scientific">Westerdykella ornata</name>
    <dbReference type="NCBI Taxonomy" id="318751"/>
    <lineage>
        <taxon>Eukaryota</taxon>
        <taxon>Fungi</taxon>
        <taxon>Dikarya</taxon>
        <taxon>Ascomycota</taxon>
        <taxon>Pezizomycotina</taxon>
        <taxon>Dothideomycetes</taxon>
        <taxon>Pleosporomycetidae</taxon>
        <taxon>Pleosporales</taxon>
        <taxon>Sporormiaceae</taxon>
        <taxon>Westerdykella</taxon>
    </lineage>
</organism>
<dbReference type="OrthoDB" id="10039976at2759"/>
<evidence type="ECO:0000256" key="3">
    <source>
        <dbReference type="ARBA" id="ARBA00011738"/>
    </source>
</evidence>
<proteinExistence type="inferred from homology"/>
<evidence type="ECO:0000256" key="8">
    <source>
        <dbReference type="RuleBase" id="RU365086"/>
    </source>
</evidence>
<dbReference type="InterPro" id="IPR000182">
    <property type="entry name" value="GNAT_dom"/>
</dbReference>
<comment type="subunit">
    <text evidence="3">Homodimer.</text>
</comment>